<protein>
    <submittedName>
        <fullName evidence="1">tRNA methyltransferase 44 homolog</fullName>
    </submittedName>
</protein>
<evidence type="ECO:0000313" key="1">
    <source>
        <dbReference type="Ensembl" id="ENSOARP00020044013.1"/>
    </source>
</evidence>
<name>A0AC11DFH3_SHEEP</name>
<reference evidence="1" key="1">
    <citation type="submission" date="2020-11" db="EMBL/GenBank/DDBJ databases">
        <authorList>
            <person name="Davenport K.M."/>
            <person name="Bickhart D.M."/>
            <person name="Smith T.P.L."/>
            <person name="Murdoch B.M."/>
            <person name="Rosen B.D."/>
        </authorList>
    </citation>
    <scope>NUCLEOTIDE SEQUENCE [LARGE SCALE GENOMIC DNA]</scope>
    <source>
        <strain evidence="1">OAR_USU_Benz2616</strain>
    </source>
</reference>
<organism evidence="1">
    <name type="scientific">Ovis aries</name>
    <name type="common">Sheep</name>
    <dbReference type="NCBI Taxonomy" id="9940"/>
    <lineage>
        <taxon>Eukaryota</taxon>
        <taxon>Metazoa</taxon>
        <taxon>Chordata</taxon>
        <taxon>Craniata</taxon>
        <taxon>Vertebrata</taxon>
        <taxon>Euteleostomi</taxon>
        <taxon>Mammalia</taxon>
        <taxon>Eutheria</taxon>
        <taxon>Laurasiatheria</taxon>
        <taxon>Artiodactyla</taxon>
        <taxon>Ruminantia</taxon>
        <taxon>Pecora</taxon>
        <taxon>Bovidae</taxon>
        <taxon>Caprinae</taxon>
        <taxon>Ovis</taxon>
    </lineage>
</organism>
<reference evidence="1" key="2">
    <citation type="submission" date="2025-08" db="UniProtKB">
        <authorList>
            <consortium name="Ensembl"/>
        </authorList>
    </citation>
    <scope>IDENTIFICATION</scope>
</reference>
<proteinExistence type="predicted"/>
<dbReference type="Ensembl" id="ENSOART00020065757.1">
    <property type="protein sequence ID" value="ENSOARP00020044013.1"/>
    <property type="gene ID" value="ENSOARG00020018618.2"/>
</dbReference>
<gene>
    <name evidence="1" type="primary">TRMT44</name>
</gene>
<reference evidence="1" key="3">
    <citation type="submission" date="2025-09" db="UniProtKB">
        <authorList>
            <consortium name="Ensembl"/>
        </authorList>
    </citation>
    <scope>IDENTIFICATION</scope>
</reference>
<sequence>MAEVGRVAVSGPGSRLLPGGFWAAVAVWVERPQVANKRLCGVRLEARRSVSLPPTGHTHLRPSAGPEPQRLAEAGGCGPDAGPGPVRRPLDGGPGPGPSAGPDHGRQEAQGRRQPEEEPREAAAAAAAQLSGTPGQPGQAAAREGDLPAADLGALWDAFAQSLAGDNREMLAFLTRTGAGSPPEGRRELDLLLRTVIPKTNPHCPLRGPRREMVVQDVLNGAVTFLPLEEDDEGNLKVKMSNVYQIQLSHSEGEWFISVLIFCPERWHSDGTVYPKPSWLGEELLARLARWCVESRQSGFKSTLSLISIVKYSTTYQALKEKYKAMVKVWPEVTDPEKFVYEDVAIAAYLLILWEEERAERGETARQSFVDLGCGNGLLVHILSSEGHPGRGIDVRRRKIWDMYGPQTRLEESAITPNDKTLFPDVDWLIGNHSDELTPWIPVIAARSSYACRFFILPCCFFDFVGKFQRTQSSKTQYRGYLDFVTEVGSACGFHVEEDCLRIPSTKRVCLIGKSRTYPPAREAAVDEERTRYINSRRGRPRSPRSGAPAPLPPGAAPSSSPGPEGHGALDAWPAHTAEAGAPAGALWLSGFQPREKAERLRNCAALPREFVDRVVLHVARLLLGKGSPAGGSAQAWNRGGNPQPGLPAGCQAGARSLVLFSPSLKLHVRVYTCSVVSDSATPWTVAHQAPLSMGFSRQGYRRELPFPSPRGLPDPGIEPMCPALQADSLSSEPP</sequence>
<accession>A0AC11DFH3</accession>